<evidence type="ECO:0000313" key="1">
    <source>
        <dbReference type="EMBL" id="ESA14011.1"/>
    </source>
</evidence>
<gene>
    <name evidence="1" type="ORF">GLOINDRAFT_322846</name>
</gene>
<protein>
    <submittedName>
        <fullName evidence="1">Uncharacterized protein</fullName>
    </submittedName>
</protein>
<dbReference type="EMBL" id="KI283335">
    <property type="protein sequence ID" value="ESA14011.1"/>
    <property type="molecule type" value="Genomic_DNA"/>
</dbReference>
<organism evidence="1">
    <name type="scientific">Rhizophagus irregularis (strain DAOM 181602 / DAOM 197198 / MUCL 43194)</name>
    <name type="common">Arbuscular mycorrhizal fungus</name>
    <name type="synonym">Glomus intraradices</name>
    <dbReference type="NCBI Taxonomy" id="747089"/>
    <lineage>
        <taxon>Eukaryota</taxon>
        <taxon>Fungi</taxon>
        <taxon>Fungi incertae sedis</taxon>
        <taxon>Mucoromycota</taxon>
        <taxon>Glomeromycotina</taxon>
        <taxon>Glomeromycetes</taxon>
        <taxon>Glomerales</taxon>
        <taxon>Glomeraceae</taxon>
        <taxon>Rhizophagus</taxon>
    </lineage>
</organism>
<reference evidence="1" key="1">
    <citation type="submission" date="2013-07" db="EMBL/GenBank/DDBJ databases">
        <title>The genome of an arbuscular mycorrhizal fungus provides insights into the evolution of the oldest plant symbiosis.</title>
        <authorList>
            <consortium name="DOE Joint Genome Institute"/>
            <person name="Tisserant E."/>
            <person name="Malbreil M."/>
            <person name="Kuo A."/>
            <person name="Kohler A."/>
            <person name="Symeonidi A."/>
            <person name="Balestrini R."/>
            <person name="Charron P."/>
            <person name="Duensing N."/>
            <person name="Frei-dit-Frey N."/>
            <person name="Gianinazzi-Pearson V."/>
            <person name="Gilbert B."/>
            <person name="Handa Y."/>
            <person name="Hijri M."/>
            <person name="Kaul R."/>
            <person name="Kawaguchi M."/>
            <person name="Krajinski F."/>
            <person name="Lammers P."/>
            <person name="Lapierre D."/>
            <person name="Masclaux F.G."/>
            <person name="Murat C."/>
            <person name="Morin E."/>
            <person name="Ndikumana S."/>
            <person name="Pagni M."/>
            <person name="Petitpierre D."/>
            <person name="Requena N."/>
            <person name="Rosikiewicz P."/>
            <person name="Riley R."/>
            <person name="Saito K."/>
            <person name="San Clemente H."/>
            <person name="Shapiro H."/>
            <person name="van Tuinen D."/>
            <person name="Becard G."/>
            <person name="Bonfante P."/>
            <person name="Paszkowski U."/>
            <person name="Shachar-Hill Y."/>
            <person name="Young J.P."/>
            <person name="Sanders I.R."/>
            <person name="Henrissat B."/>
            <person name="Rensing S.A."/>
            <person name="Grigoriev I.V."/>
            <person name="Corradi N."/>
            <person name="Roux C."/>
            <person name="Martin F."/>
        </authorList>
    </citation>
    <scope>NUCLEOTIDE SEQUENCE</scope>
    <source>
        <strain evidence="1">DAOM 197198</strain>
    </source>
</reference>
<proteinExistence type="predicted"/>
<dbReference type="HOGENOM" id="CLU_1428690_0_0_1"/>
<sequence>MDNIKFRKPLFIEVEKQLFDDLYEFEAVYDEEKFSTKPYKKNSGKNYSEEPQTLYFLIFIIFLSEIPRNVIVGILGQTLNRTMEEFRASFYDSGYGRMWTQYSWYIRSSMNVILFTYFCIFLFIKMIYFNPKKISRKMITLSEFLQNKNQKNDHLSEFYPEFFYRQTCINILTKMKIRNNFSIKHEELDL</sequence>
<dbReference type="AlphaFoldDB" id="U9UEK5"/>
<name>U9UEK5_RHIID</name>
<accession>U9UEK5</accession>